<dbReference type="EMBL" id="BART01021956">
    <property type="protein sequence ID" value="GAH04972.1"/>
    <property type="molecule type" value="Genomic_DNA"/>
</dbReference>
<evidence type="ECO:0000313" key="1">
    <source>
        <dbReference type="EMBL" id="GAH04972.1"/>
    </source>
</evidence>
<comment type="caution">
    <text evidence="1">The sequence shown here is derived from an EMBL/GenBank/DDBJ whole genome shotgun (WGS) entry which is preliminary data.</text>
</comment>
<gene>
    <name evidence="1" type="ORF">S01H4_40342</name>
</gene>
<protein>
    <submittedName>
        <fullName evidence="1">Uncharacterized protein</fullName>
    </submittedName>
</protein>
<dbReference type="Gene3D" id="1.25.40.10">
    <property type="entry name" value="Tetratricopeptide repeat domain"/>
    <property type="match status" value="1"/>
</dbReference>
<reference evidence="1" key="1">
    <citation type="journal article" date="2014" name="Front. Microbiol.">
        <title>High frequency of phylogenetically diverse reductive dehalogenase-homologous genes in deep subseafloor sedimentary metagenomes.</title>
        <authorList>
            <person name="Kawai M."/>
            <person name="Futagami T."/>
            <person name="Toyoda A."/>
            <person name="Takaki Y."/>
            <person name="Nishi S."/>
            <person name="Hori S."/>
            <person name="Arai W."/>
            <person name="Tsubouchi T."/>
            <person name="Morono Y."/>
            <person name="Uchiyama I."/>
            <person name="Ito T."/>
            <person name="Fujiyama A."/>
            <person name="Inagaki F."/>
            <person name="Takami H."/>
        </authorList>
    </citation>
    <scope>NUCLEOTIDE SEQUENCE</scope>
    <source>
        <strain evidence="1">Expedition CK06-06</strain>
    </source>
</reference>
<organism evidence="1">
    <name type="scientific">marine sediment metagenome</name>
    <dbReference type="NCBI Taxonomy" id="412755"/>
    <lineage>
        <taxon>unclassified sequences</taxon>
        <taxon>metagenomes</taxon>
        <taxon>ecological metagenomes</taxon>
    </lineage>
</organism>
<feature type="non-terminal residue" evidence="1">
    <location>
        <position position="1"/>
    </location>
</feature>
<dbReference type="InterPro" id="IPR011990">
    <property type="entry name" value="TPR-like_helical_dom_sf"/>
</dbReference>
<dbReference type="SUPFAM" id="SSF48452">
    <property type="entry name" value="TPR-like"/>
    <property type="match status" value="1"/>
</dbReference>
<name>X1CBT9_9ZZZZ</name>
<dbReference type="AlphaFoldDB" id="X1CBT9"/>
<sequence length="215" mass="25730">DRQYEAEKLLLDRALVDYPNDPDLLGQLGWVYVRWQPRPRIEEARKCFERAASLNCRTASMYWQWWRMEADRSNWAMAIRAAKKGLQNCPNAIEFQYCLGYSHSRFGKALELQFQYSRAQDEFGKAKSILERALASVENITIENYKLRSQVYRSLILTYEALLNYIDEKMEEWKERKLKSHIINTMKDWSQKHPSDDYMIHEWERLSARYPELAS</sequence>
<accession>X1CBT9</accession>
<proteinExistence type="predicted"/>